<evidence type="ECO:0000256" key="7">
    <source>
        <dbReference type="ARBA" id="ARBA00022840"/>
    </source>
</evidence>
<evidence type="ECO:0000313" key="17">
    <source>
        <dbReference type="Proteomes" id="UP000054196"/>
    </source>
</evidence>
<dbReference type="EMBL" id="JH687551">
    <property type="protein sequence ID" value="EIN05066.1"/>
    <property type="molecule type" value="Genomic_DNA"/>
</dbReference>
<dbReference type="SMART" id="SM01024">
    <property type="entry name" value="BCS1_N"/>
    <property type="match status" value="1"/>
</dbReference>
<evidence type="ECO:0000256" key="1">
    <source>
        <dbReference type="ARBA" id="ARBA00004434"/>
    </source>
</evidence>
<evidence type="ECO:0000256" key="9">
    <source>
        <dbReference type="ARBA" id="ARBA00023128"/>
    </source>
</evidence>
<accession>R7S5U3</accession>
<dbReference type="Gene3D" id="3.40.50.300">
    <property type="entry name" value="P-loop containing nucleotide triphosphate hydrolases"/>
    <property type="match status" value="1"/>
</dbReference>
<keyword evidence="3" id="KW-0812">Transmembrane</keyword>
<name>R7S5U3_PUNST</name>
<feature type="compositionally biased region" description="Basic and acidic residues" evidence="13">
    <location>
        <begin position="465"/>
        <end position="475"/>
    </location>
</feature>
<comment type="similarity">
    <text evidence="2">Belongs to the AAA ATPase family. BCS1 subfamily.</text>
</comment>
<dbReference type="PROSITE" id="PS00674">
    <property type="entry name" value="AAA"/>
    <property type="match status" value="1"/>
</dbReference>
<dbReference type="eggNOG" id="KOG0743">
    <property type="taxonomic scope" value="Eukaryota"/>
</dbReference>
<proteinExistence type="inferred from homology"/>
<feature type="compositionally biased region" description="Polar residues" evidence="13">
    <location>
        <begin position="524"/>
        <end position="534"/>
    </location>
</feature>
<keyword evidence="8" id="KW-1133">Transmembrane helix</keyword>
<organism evidence="16 17">
    <name type="scientific">Punctularia strigosozonata (strain HHB-11173)</name>
    <name type="common">White-rot fungus</name>
    <dbReference type="NCBI Taxonomy" id="741275"/>
    <lineage>
        <taxon>Eukaryota</taxon>
        <taxon>Fungi</taxon>
        <taxon>Dikarya</taxon>
        <taxon>Basidiomycota</taxon>
        <taxon>Agaricomycotina</taxon>
        <taxon>Agaricomycetes</taxon>
        <taxon>Corticiales</taxon>
        <taxon>Punctulariaceae</taxon>
        <taxon>Punctularia</taxon>
    </lineage>
</organism>
<keyword evidence="7 12" id="KW-0067">ATP-binding</keyword>
<dbReference type="SUPFAM" id="SSF52540">
    <property type="entry name" value="P-loop containing nucleoside triphosphate hydrolases"/>
    <property type="match status" value="1"/>
</dbReference>
<dbReference type="RefSeq" id="XP_007387469.1">
    <property type="nucleotide sequence ID" value="XM_007387407.1"/>
</dbReference>
<feature type="compositionally biased region" description="Low complexity" evidence="13">
    <location>
        <begin position="486"/>
        <end position="498"/>
    </location>
</feature>
<gene>
    <name evidence="16" type="ORF">PUNSTDRAFT_75035</name>
</gene>
<evidence type="ECO:0000256" key="3">
    <source>
        <dbReference type="ARBA" id="ARBA00022692"/>
    </source>
</evidence>
<dbReference type="GO" id="GO:0005743">
    <property type="term" value="C:mitochondrial inner membrane"/>
    <property type="evidence" value="ECO:0007669"/>
    <property type="project" value="UniProtKB-SubCell"/>
</dbReference>
<dbReference type="InterPro" id="IPR003960">
    <property type="entry name" value="ATPase_AAA_CS"/>
</dbReference>
<keyword evidence="9" id="KW-0496">Mitochondrion</keyword>
<dbReference type="Pfam" id="PF08740">
    <property type="entry name" value="BCS1_N"/>
    <property type="match status" value="1"/>
</dbReference>
<keyword evidence="4 12" id="KW-0547">Nucleotide-binding</keyword>
<dbReference type="InterPro" id="IPR003959">
    <property type="entry name" value="ATPase_AAA_core"/>
</dbReference>
<evidence type="ECO:0000256" key="5">
    <source>
        <dbReference type="ARBA" id="ARBA00022792"/>
    </source>
</evidence>
<evidence type="ECO:0000259" key="14">
    <source>
        <dbReference type="SMART" id="SM00382"/>
    </source>
</evidence>
<feature type="domain" description="AAA+ ATPase" evidence="14">
    <location>
        <begin position="244"/>
        <end position="387"/>
    </location>
</feature>
<evidence type="ECO:0000256" key="4">
    <source>
        <dbReference type="ARBA" id="ARBA00022741"/>
    </source>
</evidence>
<dbReference type="GeneID" id="18885547"/>
<evidence type="ECO:0000313" key="16">
    <source>
        <dbReference type="EMBL" id="EIN05066.1"/>
    </source>
</evidence>
<dbReference type="InterPro" id="IPR027417">
    <property type="entry name" value="P-loop_NTPase"/>
</dbReference>
<dbReference type="Proteomes" id="UP000054196">
    <property type="component" value="Unassembled WGS sequence"/>
</dbReference>
<keyword evidence="5" id="KW-0999">Mitochondrion inner membrane</keyword>
<feature type="domain" description="BCS1 N-terminal" evidence="15">
    <location>
        <begin position="23"/>
        <end position="211"/>
    </location>
</feature>
<evidence type="ECO:0000259" key="15">
    <source>
        <dbReference type="SMART" id="SM01024"/>
    </source>
</evidence>
<dbReference type="SMART" id="SM00382">
    <property type="entry name" value="AAA"/>
    <property type="match status" value="1"/>
</dbReference>
<comment type="catalytic activity">
    <reaction evidence="11">
        <text>ATP + H2O = ADP + phosphate + H(+)</text>
        <dbReference type="Rhea" id="RHEA:13065"/>
        <dbReference type="ChEBI" id="CHEBI:15377"/>
        <dbReference type="ChEBI" id="CHEBI:15378"/>
        <dbReference type="ChEBI" id="CHEBI:30616"/>
        <dbReference type="ChEBI" id="CHEBI:43474"/>
        <dbReference type="ChEBI" id="CHEBI:456216"/>
    </reaction>
    <physiologicalReaction direction="left-to-right" evidence="11">
        <dbReference type="Rhea" id="RHEA:13066"/>
    </physiologicalReaction>
</comment>
<dbReference type="Pfam" id="PF25426">
    <property type="entry name" value="AAA_lid_BCS1"/>
    <property type="match status" value="1"/>
</dbReference>
<dbReference type="KEGG" id="psq:PUNSTDRAFT_75035"/>
<dbReference type="Pfam" id="PF00004">
    <property type="entry name" value="AAA"/>
    <property type="match status" value="1"/>
</dbReference>
<dbReference type="GO" id="GO:0005524">
    <property type="term" value="F:ATP binding"/>
    <property type="evidence" value="ECO:0007669"/>
    <property type="project" value="UniProtKB-KW"/>
</dbReference>
<keyword evidence="10" id="KW-0472">Membrane</keyword>
<dbReference type="OrthoDB" id="10251412at2759"/>
<evidence type="ECO:0000256" key="13">
    <source>
        <dbReference type="SAM" id="MobiDB-lite"/>
    </source>
</evidence>
<sequence length="534" mass="58999">MASLINIPKLLASSAVRDSIQLFLLGAIVESFRRLSQWVMDRLSFDSSVTARFEPQDPAHEWVTSFLAEQSLWRATRDFDVFSKFSKKIGKTPANLEGLNAAYIPRWTAPHLLKWRGRLIQVQHITSETRNQWWGEQQQSPTLCVTSVFILLFTRDMAVLCALVEEARNRYLASRSAKITVHTHRAADNFGIPRSTWNAVATLPKRPLNCLAFDNDVVDSLLADVREFLRPETEEWYRIVGISYHRGFLLWGSPGTGKTSTVQAIAGELSLEVYSLTLSSSNMDDGQLQNLVSIIPPRSILLLEDIDCAFPSREEVRSTQIHEPATGSIAAPKKSEVTLSGLLNVLDGVGNEGGLVVFATTNYPERLDAALSRPGRIDRKIEYRLASRAQARALFTKFFSHGKPKVSGSDYSLSDLPISLLADSFASSLPEFEFSTAQLQGYLLGHRSSPQTAANDVASWVTAERSDRLREETRRQSTQHSRSAEHAAAMAENRASSAGVASLSENHQLETPDPSPKTLGLDVGSSSDGVAQVV</sequence>
<dbReference type="InterPro" id="IPR003593">
    <property type="entry name" value="AAA+_ATPase"/>
</dbReference>
<evidence type="ECO:0000256" key="10">
    <source>
        <dbReference type="ARBA" id="ARBA00023136"/>
    </source>
</evidence>
<evidence type="ECO:0000256" key="8">
    <source>
        <dbReference type="ARBA" id="ARBA00022989"/>
    </source>
</evidence>
<evidence type="ECO:0000256" key="2">
    <source>
        <dbReference type="ARBA" id="ARBA00007448"/>
    </source>
</evidence>
<dbReference type="InterPro" id="IPR050747">
    <property type="entry name" value="Mitochondrial_chaperone_BCS1"/>
</dbReference>
<dbReference type="OMA" id="DWIINFI"/>
<feature type="region of interest" description="Disordered" evidence="13">
    <location>
        <begin position="465"/>
        <end position="534"/>
    </location>
</feature>
<evidence type="ECO:0000256" key="11">
    <source>
        <dbReference type="ARBA" id="ARBA00048778"/>
    </source>
</evidence>
<evidence type="ECO:0000256" key="6">
    <source>
        <dbReference type="ARBA" id="ARBA00022801"/>
    </source>
</evidence>
<protein>
    <submittedName>
        <fullName evidence="16">p-loop containing nucleoside triphosphate hydrolase protein</fullName>
    </submittedName>
</protein>
<comment type="subcellular location">
    <subcellularLocation>
        <location evidence="1">Mitochondrion inner membrane</location>
        <topology evidence="1">Single-pass membrane protein</topology>
    </subcellularLocation>
</comment>
<reference evidence="17" key="1">
    <citation type="journal article" date="2012" name="Science">
        <title>The Paleozoic origin of enzymatic lignin decomposition reconstructed from 31 fungal genomes.</title>
        <authorList>
            <person name="Floudas D."/>
            <person name="Binder M."/>
            <person name="Riley R."/>
            <person name="Barry K."/>
            <person name="Blanchette R.A."/>
            <person name="Henrissat B."/>
            <person name="Martinez A.T."/>
            <person name="Otillar R."/>
            <person name="Spatafora J.W."/>
            <person name="Yadav J.S."/>
            <person name="Aerts A."/>
            <person name="Benoit I."/>
            <person name="Boyd A."/>
            <person name="Carlson A."/>
            <person name="Copeland A."/>
            <person name="Coutinho P.M."/>
            <person name="de Vries R.P."/>
            <person name="Ferreira P."/>
            <person name="Findley K."/>
            <person name="Foster B."/>
            <person name="Gaskell J."/>
            <person name="Glotzer D."/>
            <person name="Gorecki P."/>
            <person name="Heitman J."/>
            <person name="Hesse C."/>
            <person name="Hori C."/>
            <person name="Igarashi K."/>
            <person name="Jurgens J.A."/>
            <person name="Kallen N."/>
            <person name="Kersten P."/>
            <person name="Kohler A."/>
            <person name="Kuees U."/>
            <person name="Kumar T.K.A."/>
            <person name="Kuo A."/>
            <person name="LaButti K."/>
            <person name="Larrondo L.F."/>
            <person name="Lindquist E."/>
            <person name="Ling A."/>
            <person name="Lombard V."/>
            <person name="Lucas S."/>
            <person name="Lundell T."/>
            <person name="Martin R."/>
            <person name="McLaughlin D.J."/>
            <person name="Morgenstern I."/>
            <person name="Morin E."/>
            <person name="Murat C."/>
            <person name="Nagy L.G."/>
            <person name="Nolan M."/>
            <person name="Ohm R.A."/>
            <person name="Patyshakuliyeva A."/>
            <person name="Rokas A."/>
            <person name="Ruiz-Duenas F.J."/>
            <person name="Sabat G."/>
            <person name="Salamov A."/>
            <person name="Samejima M."/>
            <person name="Schmutz J."/>
            <person name="Slot J.C."/>
            <person name="St John F."/>
            <person name="Stenlid J."/>
            <person name="Sun H."/>
            <person name="Sun S."/>
            <person name="Syed K."/>
            <person name="Tsang A."/>
            <person name="Wiebenga A."/>
            <person name="Young D."/>
            <person name="Pisabarro A."/>
            <person name="Eastwood D.C."/>
            <person name="Martin F."/>
            <person name="Cullen D."/>
            <person name="Grigoriev I.V."/>
            <person name="Hibbett D.S."/>
        </authorList>
    </citation>
    <scope>NUCLEOTIDE SEQUENCE [LARGE SCALE GENOMIC DNA]</scope>
    <source>
        <strain evidence="17">HHB-11173 SS5</strain>
    </source>
</reference>
<dbReference type="GO" id="GO:0016887">
    <property type="term" value="F:ATP hydrolysis activity"/>
    <property type="evidence" value="ECO:0007669"/>
    <property type="project" value="InterPro"/>
</dbReference>
<dbReference type="InterPro" id="IPR057495">
    <property type="entry name" value="AAA_lid_BCS1"/>
</dbReference>
<dbReference type="HOGENOM" id="CLU_010189_3_2_1"/>
<keyword evidence="6 16" id="KW-0378">Hydrolase</keyword>
<dbReference type="PANTHER" id="PTHR23070">
    <property type="entry name" value="BCS1 AAA-TYPE ATPASE"/>
    <property type="match status" value="1"/>
</dbReference>
<dbReference type="AlphaFoldDB" id="R7S5U3"/>
<dbReference type="InterPro" id="IPR014851">
    <property type="entry name" value="BCS1_N"/>
</dbReference>
<evidence type="ECO:0000256" key="12">
    <source>
        <dbReference type="RuleBase" id="RU003651"/>
    </source>
</evidence>
<keyword evidence="17" id="KW-1185">Reference proteome</keyword>